<dbReference type="AlphaFoldDB" id="A0A834PBI5"/>
<gene>
    <name evidence="1" type="ORF">H0235_003191</name>
</gene>
<dbReference type="Proteomes" id="UP000600918">
    <property type="component" value="Unassembled WGS sequence"/>
</dbReference>
<reference evidence="1" key="1">
    <citation type="journal article" date="2020" name="G3 (Bethesda)">
        <title>High-Quality Assemblies for Three Invasive Social Wasps from the &lt;i&gt;Vespula&lt;/i&gt; Genus.</title>
        <authorList>
            <person name="Harrop T.W.R."/>
            <person name="Guhlin J."/>
            <person name="McLaughlin G.M."/>
            <person name="Permina E."/>
            <person name="Stockwell P."/>
            <person name="Gilligan J."/>
            <person name="Le Lec M.F."/>
            <person name="Gruber M.A.M."/>
            <person name="Quinn O."/>
            <person name="Lovegrove M."/>
            <person name="Duncan E.J."/>
            <person name="Remnant E.J."/>
            <person name="Van Eeckhoven J."/>
            <person name="Graham B."/>
            <person name="Knapp R.A."/>
            <person name="Langford K.W."/>
            <person name="Kronenberg Z."/>
            <person name="Press M.O."/>
            <person name="Eacker S.M."/>
            <person name="Wilson-Rankin E.E."/>
            <person name="Purcell J."/>
            <person name="Lester P.J."/>
            <person name="Dearden P.K."/>
        </authorList>
    </citation>
    <scope>NUCLEOTIDE SEQUENCE</scope>
    <source>
        <strain evidence="1">Volc-1</strain>
    </source>
</reference>
<organism evidence="1 2">
    <name type="scientific">Vespula pensylvanica</name>
    <name type="common">Western yellow jacket</name>
    <name type="synonym">Wasp</name>
    <dbReference type="NCBI Taxonomy" id="30213"/>
    <lineage>
        <taxon>Eukaryota</taxon>
        <taxon>Metazoa</taxon>
        <taxon>Ecdysozoa</taxon>
        <taxon>Arthropoda</taxon>
        <taxon>Hexapoda</taxon>
        <taxon>Insecta</taxon>
        <taxon>Pterygota</taxon>
        <taxon>Neoptera</taxon>
        <taxon>Endopterygota</taxon>
        <taxon>Hymenoptera</taxon>
        <taxon>Apocrita</taxon>
        <taxon>Aculeata</taxon>
        <taxon>Vespoidea</taxon>
        <taxon>Vespidae</taxon>
        <taxon>Vespinae</taxon>
        <taxon>Vespula</taxon>
    </lineage>
</organism>
<evidence type="ECO:0000313" key="1">
    <source>
        <dbReference type="EMBL" id="KAF7435000.1"/>
    </source>
</evidence>
<comment type="caution">
    <text evidence="1">The sequence shown here is derived from an EMBL/GenBank/DDBJ whole genome shotgun (WGS) entry which is preliminary data.</text>
</comment>
<protein>
    <submittedName>
        <fullName evidence="1">Uncharacterized protein</fullName>
    </submittedName>
</protein>
<dbReference type="EMBL" id="JACSDY010000002">
    <property type="protein sequence ID" value="KAF7435000.1"/>
    <property type="molecule type" value="Genomic_DNA"/>
</dbReference>
<accession>A0A834PBI5</accession>
<name>A0A834PBI5_VESPE</name>
<sequence>MTDKDLLLATAEFIVISDEEKRKQKVWITKINPEKRLATNADFLRYVEYQQKVSGCCFTEDKTSLLIFSLSDVDRSKYETLLREISNFYTFMSKVERNRVDDEKAPKR</sequence>
<evidence type="ECO:0000313" key="2">
    <source>
        <dbReference type="Proteomes" id="UP000600918"/>
    </source>
</evidence>
<keyword evidence="2" id="KW-1185">Reference proteome</keyword>
<proteinExistence type="predicted"/>